<dbReference type="PANTHER" id="PTHR30405:SF26">
    <property type="entry name" value="TRANSPOSASE, PROBABLY IS605-TNPB FAMILY"/>
    <property type="match status" value="1"/>
</dbReference>
<name>A0A8D6PWP3_9EURY</name>
<dbReference type="AlphaFoldDB" id="A0A8D6PWP3"/>
<dbReference type="KEGG" id="mesg:MLAUSG7_1502"/>
<comment type="similarity">
    <text evidence="2">In the N-terminal section; belongs to the transposase 2 family.</text>
</comment>
<gene>
    <name evidence="8" type="ORF">MLAUSG7_1502</name>
</gene>
<accession>A0A8D6PWP3</accession>
<proteinExistence type="inferred from homology"/>
<dbReference type="Pfam" id="PF07282">
    <property type="entry name" value="Cas12f1-like_TNB"/>
    <property type="match status" value="1"/>
</dbReference>
<dbReference type="Pfam" id="PF01385">
    <property type="entry name" value="OrfB_IS605"/>
    <property type="match status" value="1"/>
</dbReference>
<protein>
    <submittedName>
        <fullName evidence="8">Transposase</fullName>
    </submittedName>
</protein>
<dbReference type="InterPro" id="IPR051399">
    <property type="entry name" value="RNA-guided_DNA_endo/Transpos"/>
</dbReference>
<dbReference type="GO" id="GO:0006310">
    <property type="term" value="P:DNA recombination"/>
    <property type="evidence" value="ECO:0007669"/>
    <property type="project" value="UniProtKB-KW"/>
</dbReference>
<organism evidence="8 9">
    <name type="scientific">Methanocaldococcus lauensis</name>
    <dbReference type="NCBI Taxonomy" id="2546128"/>
    <lineage>
        <taxon>Archaea</taxon>
        <taxon>Methanobacteriati</taxon>
        <taxon>Methanobacteriota</taxon>
        <taxon>Methanomada group</taxon>
        <taxon>Methanococci</taxon>
        <taxon>Methanococcales</taxon>
        <taxon>Methanocaldococcaceae</taxon>
        <taxon>Methanocaldococcus</taxon>
    </lineage>
</organism>
<dbReference type="EMBL" id="LR792632">
    <property type="protein sequence ID" value="CAB3289947.1"/>
    <property type="molecule type" value="Genomic_DNA"/>
</dbReference>
<evidence type="ECO:0000313" key="9">
    <source>
        <dbReference type="Proteomes" id="UP000679213"/>
    </source>
</evidence>
<feature type="domain" description="Cas12f1-like TNB" evidence="7">
    <location>
        <begin position="309"/>
        <end position="375"/>
    </location>
</feature>
<dbReference type="PANTHER" id="PTHR30405">
    <property type="entry name" value="TRANSPOSASE"/>
    <property type="match status" value="1"/>
</dbReference>
<evidence type="ECO:0000259" key="7">
    <source>
        <dbReference type="Pfam" id="PF07282"/>
    </source>
</evidence>
<evidence type="ECO:0000256" key="4">
    <source>
        <dbReference type="ARBA" id="ARBA00023125"/>
    </source>
</evidence>
<dbReference type="GO" id="GO:0032196">
    <property type="term" value="P:transposition"/>
    <property type="evidence" value="ECO:0007669"/>
    <property type="project" value="UniProtKB-KW"/>
</dbReference>
<evidence type="ECO:0000256" key="1">
    <source>
        <dbReference type="ARBA" id="ARBA00008761"/>
    </source>
</evidence>
<evidence type="ECO:0000256" key="2">
    <source>
        <dbReference type="ARBA" id="ARBA00011044"/>
    </source>
</evidence>
<reference evidence="8 9" key="1">
    <citation type="submission" date="2020-04" db="EMBL/GenBank/DDBJ databases">
        <authorList>
            <consortium name="Genoscope - CEA"/>
            <person name="William W."/>
        </authorList>
    </citation>
    <scope>NUCLEOTIDE SEQUENCE [LARGE SCALE GENOMIC DNA]</scope>
    <source>
        <strain evidence="8 9">SG7</strain>
    </source>
</reference>
<keyword evidence="3" id="KW-0815">Transposition</keyword>
<evidence type="ECO:0000259" key="6">
    <source>
        <dbReference type="Pfam" id="PF01385"/>
    </source>
</evidence>
<keyword evidence="4" id="KW-0238">DNA-binding</keyword>
<evidence type="ECO:0000313" key="8">
    <source>
        <dbReference type="EMBL" id="CAB3289947.1"/>
    </source>
</evidence>
<evidence type="ECO:0000256" key="3">
    <source>
        <dbReference type="ARBA" id="ARBA00022578"/>
    </source>
</evidence>
<comment type="similarity">
    <text evidence="1">In the C-terminal section; belongs to the transposase 35 family.</text>
</comment>
<feature type="domain" description="Probable transposase IS891/IS1136/IS1341" evidence="6">
    <location>
        <begin position="173"/>
        <end position="289"/>
    </location>
</feature>
<evidence type="ECO:0000256" key="5">
    <source>
        <dbReference type="ARBA" id="ARBA00023172"/>
    </source>
</evidence>
<dbReference type="NCBIfam" id="NF040570">
    <property type="entry name" value="guided_TnpB"/>
    <property type="match status" value="1"/>
</dbReference>
<dbReference type="NCBIfam" id="TIGR01766">
    <property type="entry name" value="IS200/IS605 family accessory protein TnpB-like domain"/>
    <property type="match status" value="1"/>
</dbReference>
<dbReference type="InterPro" id="IPR010095">
    <property type="entry name" value="Cas12f1-like_TNB"/>
</dbReference>
<dbReference type="GO" id="GO:0003677">
    <property type="term" value="F:DNA binding"/>
    <property type="evidence" value="ECO:0007669"/>
    <property type="project" value="UniProtKB-KW"/>
</dbReference>
<keyword evidence="9" id="KW-1185">Reference proteome</keyword>
<sequence length="401" mass="46566">MEVTRVLTINLTRKLTDEQWIILNHLTYSSSKLWNVANYQVMQGNIKINELEKKLKTNFWYKNLHSQSAQAVLQKLKIAWLNYFKQHTKRPRFQPKNGHYPVKWKKDGFKIIGNKLRLSLSKQTRQYLKEKHGIESKFLWVELSKTLPLDAMQVKEVEIVPHDIYGQRFYVLHLIYKKEVNPKKPKEEKVMGIDLGVKNLATTVIQGEKQPLIFDGKILLSKLRWFAKEIARVKSQIAEQGLKTCKRLSKLAVKERNYVNDYIHKISRWIVNLAKEKGVSKIVIGNLTNNFSNIDIGRKNNEKFHKIPFRKLIHRITYKSEEEGISVELVDESYTSQKCSVCGVIKKSNRKYRGLYVCSECGAVINADVNGARNILFSVVPNPEWGLNEILADFVALASLR</sequence>
<dbReference type="InterPro" id="IPR001959">
    <property type="entry name" value="Transposase"/>
</dbReference>
<dbReference type="Proteomes" id="UP000679213">
    <property type="component" value="Chromosome I"/>
</dbReference>
<keyword evidence="5" id="KW-0233">DNA recombination</keyword>